<proteinExistence type="predicted"/>
<keyword evidence="3" id="KW-1185">Reference proteome</keyword>
<protein>
    <submittedName>
        <fullName evidence="2">N-acetyltransferase</fullName>
        <ecNumber evidence="2">2.3.1.-</ecNumber>
    </submittedName>
</protein>
<evidence type="ECO:0000259" key="1">
    <source>
        <dbReference type="PROSITE" id="PS51186"/>
    </source>
</evidence>
<organism evidence="2 3">
    <name type="scientific">Nitratireductor aquimarinus</name>
    <dbReference type="NCBI Taxonomy" id="889300"/>
    <lineage>
        <taxon>Bacteria</taxon>
        <taxon>Pseudomonadati</taxon>
        <taxon>Pseudomonadota</taxon>
        <taxon>Alphaproteobacteria</taxon>
        <taxon>Hyphomicrobiales</taxon>
        <taxon>Phyllobacteriaceae</taxon>
        <taxon>Nitratireductor</taxon>
    </lineage>
</organism>
<reference evidence="2 3" key="1">
    <citation type="submission" date="2023-10" db="EMBL/GenBank/DDBJ databases">
        <authorList>
            <person name="Venkata Ramana C."/>
            <person name="Sasikala C."/>
            <person name="Dhurka M."/>
        </authorList>
    </citation>
    <scope>NUCLEOTIDE SEQUENCE [LARGE SCALE GENOMIC DNA]</scope>
    <source>
        <strain evidence="2 3">KCTC 32151</strain>
    </source>
</reference>
<dbReference type="PROSITE" id="PS51186">
    <property type="entry name" value="GNAT"/>
    <property type="match status" value="1"/>
</dbReference>
<dbReference type="InterPro" id="IPR000182">
    <property type="entry name" value="GNAT_dom"/>
</dbReference>
<feature type="domain" description="N-acetyltransferase" evidence="1">
    <location>
        <begin position="14"/>
        <end position="158"/>
    </location>
</feature>
<dbReference type="Gene3D" id="3.40.630.30">
    <property type="match status" value="1"/>
</dbReference>
<sequence>MTQAVVGGALAPAFSILCETAHDEIEREALLERVMGPKRRLKSSEALRRDRVPAEGLAFVARDADGFMIGSVRLWDVRLGEGGPAALLLGPLAVETALAGRGVGAALMRHALAEARRLEHAAVLLVGDAAYYERFGFSASLTGALAMPGPYEAERFQALEFRPGVLAGASGTLEASGRLIAARAGAHGRVAQG</sequence>
<evidence type="ECO:0000313" key="2">
    <source>
        <dbReference type="EMBL" id="MDV6225403.1"/>
    </source>
</evidence>
<evidence type="ECO:0000313" key="3">
    <source>
        <dbReference type="Proteomes" id="UP001185659"/>
    </source>
</evidence>
<dbReference type="SUPFAM" id="SSF55729">
    <property type="entry name" value="Acyl-CoA N-acyltransferases (Nat)"/>
    <property type="match status" value="1"/>
</dbReference>
<dbReference type="EC" id="2.3.1.-" evidence="2"/>
<keyword evidence="2" id="KW-0808">Transferase</keyword>
<accession>A0ABU4AGP7</accession>
<keyword evidence="2" id="KW-0012">Acyltransferase</keyword>
<dbReference type="Proteomes" id="UP001185659">
    <property type="component" value="Unassembled WGS sequence"/>
</dbReference>
<dbReference type="RefSeq" id="WP_317560486.1">
    <property type="nucleotide sequence ID" value="NZ_JAWLIP010000001.1"/>
</dbReference>
<comment type="caution">
    <text evidence="2">The sequence shown here is derived from an EMBL/GenBank/DDBJ whole genome shotgun (WGS) entry which is preliminary data.</text>
</comment>
<dbReference type="Pfam" id="PF13508">
    <property type="entry name" value="Acetyltransf_7"/>
    <property type="match status" value="1"/>
</dbReference>
<dbReference type="GO" id="GO:0016746">
    <property type="term" value="F:acyltransferase activity"/>
    <property type="evidence" value="ECO:0007669"/>
    <property type="project" value="UniProtKB-KW"/>
</dbReference>
<dbReference type="CDD" id="cd04301">
    <property type="entry name" value="NAT_SF"/>
    <property type="match status" value="1"/>
</dbReference>
<gene>
    <name evidence="2" type="ORF">R2G56_03805</name>
</gene>
<dbReference type="EMBL" id="JAWLIP010000001">
    <property type="protein sequence ID" value="MDV6225403.1"/>
    <property type="molecule type" value="Genomic_DNA"/>
</dbReference>
<dbReference type="InterPro" id="IPR016181">
    <property type="entry name" value="Acyl_CoA_acyltransferase"/>
</dbReference>
<name>A0ABU4AGP7_9HYPH</name>